<feature type="compositionally biased region" description="Polar residues" evidence="1">
    <location>
        <begin position="269"/>
        <end position="280"/>
    </location>
</feature>
<dbReference type="EMBL" id="JAVRRJ010000009">
    <property type="protein sequence ID" value="KAK5081778.1"/>
    <property type="molecule type" value="Genomic_DNA"/>
</dbReference>
<organism evidence="2 3">
    <name type="scientific">Lithohypha guttulata</name>
    <dbReference type="NCBI Taxonomy" id="1690604"/>
    <lineage>
        <taxon>Eukaryota</taxon>
        <taxon>Fungi</taxon>
        <taxon>Dikarya</taxon>
        <taxon>Ascomycota</taxon>
        <taxon>Pezizomycotina</taxon>
        <taxon>Eurotiomycetes</taxon>
        <taxon>Chaetothyriomycetidae</taxon>
        <taxon>Chaetothyriales</taxon>
        <taxon>Trichomeriaceae</taxon>
        <taxon>Lithohypha</taxon>
    </lineage>
</organism>
<feature type="compositionally biased region" description="Basic and acidic residues" evidence="1">
    <location>
        <begin position="284"/>
        <end position="294"/>
    </location>
</feature>
<evidence type="ECO:0000313" key="2">
    <source>
        <dbReference type="EMBL" id="KAK5081778.1"/>
    </source>
</evidence>
<accession>A0AAN7Y8W0</accession>
<sequence length="443" mass="50949">MSIGIGVGDLVLACHAIYDFGKRYKDAPEEFRELGDKANSLEMTLQRIQLEDCYQGSILRKANNAAEAQIQTILKPLRVDLQALKDLVEKYKSISADGYGRRLIFAFKESGELVDLRRKISHHEQSLQMWYMTVIVSSLTRIEGGIEEIHKMFKTIRQQEPMIRAKILQRAASTSSADYRMSSHPPARTWHRTKTGPVPDRLNDEEVKPLKEALLKAGVSRSTIDNNLEDAIKYLFAEPEKKDVIEVEVERRTTTLRDPESMDYRSRPSHQQYSKSQSPPTIKLSHEPRYDISYHKQPTGGLRRSRSANDPHKASHDTNYEARSPKLYSKPHNQSNIRFEPRDNDDVVFLLDNRAHSGSPKLSDVLEREQPHRRPAVVFTEKQDRDYLVIEDHGTRRRASSPSHHRAYSDSSRSGIEIRQLRPPRIERSVSPRPGVTHYRVGE</sequence>
<evidence type="ECO:0000313" key="3">
    <source>
        <dbReference type="Proteomes" id="UP001309876"/>
    </source>
</evidence>
<comment type="caution">
    <text evidence="2">The sequence shown here is derived from an EMBL/GenBank/DDBJ whole genome shotgun (WGS) entry which is preliminary data.</text>
</comment>
<feature type="region of interest" description="Disordered" evidence="1">
    <location>
        <begin position="392"/>
        <end position="443"/>
    </location>
</feature>
<dbReference type="AlphaFoldDB" id="A0AAN7Y8W0"/>
<dbReference type="Proteomes" id="UP001309876">
    <property type="component" value="Unassembled WGS sequence"/>
</dbReference>
<feature type="region of interest" description="Disordered" evidence="1">
    <location>
        <begin position="253"/>
        <end position="341"/>
    </location>
</feature>
<feature type="compositionally biased region" description="Basic residues" evidence="1">
    <location>
        <begin position="395"/>
        <end position="406"/>
    </location>
</feature>
<evidence type="ECO:0000256" key="1">
    <source>
        <dbReference type="SAM" id="MobiDB-lite"/>
    </source>
</evidence>
<name>A0AAN7Y8W0_9EURO</name>
<proteinExistence type="predicted"/>
<feature type="region of interest" description="Disordered" evidence="1">
    <location>
        <begin position="174"/>
        <end position="203"/>
    </location>
</feature>
<feature type="compositionally biased region" description="Basic and acidic residues" evidence="1">
    <location>
        <begin position="307"/>
        <end position="324"/>
    </location>
</feature>
<reference evidence="2 3" key="1">
    <citation type="submission" date="2023-08" db="EMBL/GenBank/DDBJ databases">
        <title>Black Yeasts Isolated from many extreme environments.</title>
        <authorList>
            <person name="Coleine C."/>
            <person name="Stajich J.E."/>
            <person name="Selbmann L."/>
        </authorList>
    </citation>
    <scope>NUCLEOTIDE SEQUENCE [LARGE SCALE GENOMIC DNA]</scope>
    <source>
        <strain evidence="2 3">CCFEE 5910</strain>
    </source>
</reference>
<feature type="compositionally biased region" description="Basic and acidic residues" evidence="1">
    <location>
        <begin position="253"/>
        <end position="266"/>
    </location>
</feature>
<protein>
    <submittedName>
        <fullName evidence="2">Molecular chaperone (DnaJ superfamily)</fullName>
    </submittedName>
</protein>
<gene>
    <name evidence="2" type="primary">SIS1_2</name>
    <name evidence="2" type="ORF">LTR05_007915</name>
</gene>
<keyword evidence="3" id="KW-1185">Reference proteome</keyword>